<dbReference type="Proteomes" id="UP000250140">
    <property type="component" value="Unassembled WGS sequence"/>
</dbReference>
<dbReference type="InterPro" id="IPR007138">
    <property type="entry name" value="ABM_dom"/>
</dbReference>
<dbReference type="SUPFAM" id="SSF54909">
    <property type="entry name" value="Dimeric alpha+beta barrel"/>
    <property type="match status" value="2"/>
</dbReference>
<dbReference type="AlphaFoldDB" id="A0A8E2EZK3"/>
<evidence type="ECO:0000259" key="1">
    <source>
        <dbReference type="Pfam" id="PF03992"/>
    </source>
</evidence>
<evidence type="ECO:0000313" key="3">
    <source>
        <dbReference type="Proteomes" id="UP000250140"/>
    </source>
</evidence>
<dbReference type="OrthoDB" id="3830579at2759"/>
<proteinExistence type="predicted"/>
<gene>
    <name evidence="2" type="ORF">AOQ84DRAFT_354782</name>
</gene>
<sequence length="219" mass="23757">MAKDPTTEVVVLPLLPGLDLGSGDAKALWESILKTISEQPGYQKMFWGRQVEHPDIAQLCINWDSIEAHKAFMASPAYGPFGETISKLLSAPPSLYHVPFPASSPFVAPARAPAAELASLYFPASYPQADFMPRWAEFGRVCGQHATGFLGCAGGWSIEEVESAGVEGGKAKVFLAVIAWESVEAHMAFRATEAFKGAITQLRGGTTSIEMHHVRFQEY</sequence>
<dbReference type="Gene3D" id="3.30.70.100">
    <property type="match status" value="2"/>
</dbReference>
<feature type="domain" description="ABM" evidence="1">
    <location>
        <begin position="28"/>
        <end position="79"/>
    </location>
</feature>
<accession>A0A8E2EZK3</accession>
<protein>
    <recommendedName>
        <fullName evidence="1">ABM domain-containing protein</fullName>
    </recommendedName>
</protein>
<organism evidence="2 3">
    <name type="scientific">Glonium stellatum</name>
    <dbReference type="NCBI Taxonomy" id="574774"/>
    <lineage>
        <taxon>Eukaryota</taxon>
        <taxon>Fungi</taxon>
        <taxon>Dikarya</taxon>
        <taxon>Ascomycota</taxon>
        <taxon>Pezizomycotina</taxon>
        <taxon>Dothideomycetes</taxon>
        <taxon>Pleosporomycetidae</taxon>
        <taxon>Gloniales</taxon>
        <taxon>Gloniaceae</taxon>
        <taxon>Glonium</taxon>
    </lineage>
</organism>
<dbReference type="Pfam" id="PF03992">
    <property type="entry name" value="ABM"/>
    <property type="match status" value="1"/>
</dbReference>
<reference evidence="2 3" key="1">
    <citation type="journal article" date="2016" name="Nat. Commun.">
        <title>Ectomycorrhizal ecology is imprinted in the genome of the dominant symbiotic fungus Cenococcum geophilum.</title>
        <authorList>
            <consortium name="DOE Joint Genome Institute"/>
            <person name="Peter M."/>
            <person name="Kohler A."/>
            <person name="Ohm R.A."/>
            <person name="Kuo A."/>
            <person name="Krutzmann J."/>
            <person name="Morin E."/>
            <person name="Arend M."/>
            <person name="Barry K.W."/>
            <person name="Binder M."/>
            <person name="Choi C."/>
            <person name="Clum A."/>
            <person name="Copeland A."/>
            <person name="Grisel N."/>
            <person name="Haridas S."/>
            <person name="Kipfer T."/>
            <person name="LaButti K."/>
            <person name="Lindquist E."/>
            <person name="Lipzen A."/>
            <person name="Maire R."/>
            <person name="Meier B."/>
            <person name="Mihaltcheva S."/>
            <person name="Molinier V."/>
            <person name="Murat C."/>
            <person name="Poggeler S."/>
            <person name="Quandt C.A."/>
            <person name="Sperisen C."/>
            <person name="Tritt A."/>
            <person name="Tisserant E."/>
            <person name="Crous P.W."/>
            <person name="Henrissat B."/>
            <person name="Nehls U."/>
            <person name="Egli S."/>
            <person name="Spatafora J.W."/>
            <person name="Grigoriev I.V."/>
            <person name="Martin F.M."/>
        </authorList>
    </citation>
    <scope>NUCLEOTIDE SEQUENCE [LARGE SCALE GENOMIC DNA]</scope>
    <source>
        <strain evidence="2 3">CBS 207.34</strain>
    </source>
</reference>
<name>A0A8E2EZK3_9PEZI</name>
<evidence type="ECO:0000313" key="2">
    <source>
        <dbReference type="EMBL" id="OCL07822.1"/>
    </source>
</evidence>
<keyword evidence="3" id="KW-1185">Reference proteome</keyword>
<dbReference type="InterPro" id="IPR011008">
    <property type="entry name" value="Dimeric_a/b-barrel"/>
</dbReference>
<dbReference type="EMBL" id="KV749777">
    <property type="protein sequence ID" value="OCL07822.1"/>
    <property type="molecule type" value="Genomic_DNA"/>
</dbReference>